<gene>
    <name evidence="1" type="ORF">BS47DRAFT_1347710</name>
</gene>
<evidence type="ECO:0000313" key="1">
    <source>
        <dbReference type="EMBL" id="KAF9510598.1"/>
    </source>
</evidence>
<dbReference type="AlphaFoldDB" id="A0A9P6ARG2"/>
<name>A0A9P6ARG2_9AGAM</name>
<comment type="caution">
    <text evidence="1">The sequence shown here is derived from an EMBL/GenBank/DDBJ whole genome shotgun (WGS) entry which is preliminary data.</text>
</comment>
<protein>
    <submittedName>
        <fullName evidence="1">Uncharacterized protein</fullName>
    </submittedName>
</protein>
<accession>A0A9P6ARG2</accession>
<sequence length="87" mass="10181">MYVDAPCCVPYRCKFGHIFMPWALRRSHGHHLKSSDTILAKHVDVIPFFILRTGRVILPLRRPPRKNELHSPLPLRALMLERVRSKS</sequence>
<dbReference type="EMBL" id="MU129013">
    <property type="protein sequence ID" value="KAF9510598.1"/>
    <property type="molecule type" value="Genomic_DNA"/>
</dbReference>
<proteinExistence type="predicted"/>
<evidence type="ECO:0000313" key="2">
    <source>
        <dbReference type="Proteomes" id="UP000886523"/>
    </source>
</evidence>
<reference evidence="1" key="1">
    <citation type="journal article" date="2020" name="Nat. Commun.">
        <title>Large-scale genome sequencing of mycorrhizal fungi provides insights into the early evolution of symbiotic traits.</title>
        <authorList>
            <person name="Miyauchi S."/>
            <person name="Kiss E."/>
            <person name="Kuo A."/>
            <person name="Drula E."/>
            <person name="Kohler A."/>
            <person name="Sanchez-Garcia M."/>
            <person name="Morin E."/>
            <person name="Andreopoulos B."/>
            <person name="Barry K.W."/>
            <person name="Bonito G."/>
            <person name="Buee M."/>
            <person name="Carver A."/>
            <person name="Chen C."/>
            <person name="Cichocki N."/>
            <person name="Clum A."/>
            <person name="Culley D."/>
            <person name="Crous P.W."/>
            <person name="Fauchery L."/>
            <person name="Girlanda M."/>
            <person name="Hayes R.D."/>
            <person name="Keri Z."/>
            <person name="LaButti K."/>
            <person name="Lipzen A."/>
            <person name="Lombard V."/>
            <person name="Magnuson J."/>
            <person name="Maillard F."/>
            <person name="Murat C."/>
            <person name="Nolan M."/>
            <person name="Ohm R.A."/>
            <person name="Pangilinan J."/>
            <person name="Pereira M.F."/>
            <person name="Perotto S."/>
            <person name="Peter M."/>
            <person name="Pfister S."/>
            <person name="Riley R."/>
            <person name="Sitrit Y."/>
            <person name="Stielow J.B."/>
            <person name="Szollosi G."/>
            <person name="Zifcakova L."/>
            <person name="Stursova M."/>
            <person name="Spatafora J.W."/>
            <person name="Tedersoo L."/>
            <person name="Vaario L.M."/>
            <person name="Yamada A."/>
            <person name="Yan M."/>
            <person name="Wang P."/>
            <person name="Xu J."/>
            <person name="Bruns T."/>
            <person name="Baldrian P."/>
            <person name="Vilgalys R."/>
            <person name="Dunand C."/>
            <person name="Henrissat B."/>
            <person name="Grigoriev I.V."/>
            <person name="Hibbett D."/>
            <person name="Nagy L.G."/>
            <person name="Martin F.M."/>
        </authorList>
    </citation>
    <scope>NUCLEOTIDE SEQUENCE</scope>
    <source>
        <strain evidence="1">UP504</strain>
    </source>
</reference>
<dbReference type="Proteomes" id="UP000886523">
    <property type="component" value="Unassembled WGS sequence"/>
</dbReference>
<organism evidence="1 2">
    <name type="scientific">Hydnum rufescens UP504</name>
    <dbReference type="NCBI Taxonomy" id="1448309"/>
    <lineage>
        <taxon>Eukaryota</taxon>
        <taxon>Fungi</taxon>
        <taxon>Dikarya</taxon>
        <taxon>Basidiomycota</taxon>
        <taxon>Agaricomycotina</taxon>
        <taxon>Agaricomycetes</taxon>
        <taxon>Cantharellales</taxon>
        <taxon>Hydnaceae</taxon>
        <taxon>Hydnum</taxon>
    </lineage>
</organism>
<keyword evidence="2" id="KW-1185">Reference proteome</keyword>